<dbReference type="PANTHER" id="PTHR32322">
    <property type="entry name" value="INNER MEMBRANE TRANSPORTER"/>
    <property type="match status" value="1"/>
</dbReference>
<dbReference type="AlphaFoldDB" id="F5L4C5"/>
<sequence>MKQVVDRSLAYVGQHPYILLVLAPLFWGSNFVLGRVIVQTVPPFHFSLIRWLLAFMIFLPFAWQELWRHYRLFRQHWLLMLCLSLTGIAGFNTLLYIALQYTTSINATLVNSTAPLVIVLLSVMFLKERLTAWQYVGVVLSFAGVVWVISGGELERLLTLQFNKGDLFVLAYE</sequence>
<evidence type="ECO:0000256" key="3">
    <source>
        <dbReference type="ARBA" id="ARBA00022475"/>
    </source>
</evidence>
<keyword evidence="3" id="KW-1003">Cell membrane</keyword>
<evidence type="ECO:0000256" key="7">
    <source>
        <dbReference type="SAM" id="Phobius"/>
    </source>
</evidence>
<name>F5L4C5_CALTT</name>
<evidence type="ECO:0000256" key="1">
    <source>
        <dbReference type="ARBA" id="ARBA00004651"/>
    </source>
</evidence>
<feature type="domain" description="EamA" evidence="8">
    <location>
        <begin position="17"/>
        <end position="149"/>
    </location>
</feature>
<dbReference type="InterPro" id="IPR050638">
    <property type="entry name" value="AA-Vitamin_Transporters"/>
</dbReference>
<dbReference type="SUPFAM" id="SSF103481">
    <property type="entry name" value="Multidrug resistance efflux transporter EmrE"/>
    <property type="match status" value="1"/>
</dbReference>
<keyword evidence="5 7" id="KW-1133">Transmembrane helix</keyword>
<evidence type="ECO:0000256" key="4">
    <source>
        <dbReference type="ARBA" id="ARBA00022692"/>
    </source>
</evidence>
<dbReference type="OrthoDB" id="9805239at2"/>
<protein>
    <submittedName>
        <fullName evidence="10">DMT family transporter</fullName>
    </submittedName>
</protein>
<dbReference type="InterPro" id="IPR037185">
    <property type="entry name" value="EmrE-like"/>
</dbReference>
<dbReference type="KEGG" id="cthu:HUR95_06120"/>
<feature type="transmembrane region" description="Helical" evidence="7">
    <location>
        <begin position="105"/>
        <end position="125"/>
    </location>
</feature>
<dbReference type="PANTHER" id="PTHR32322:SF18">
    <property type="entry name" value="S-ADENOSYLMETHIONINE_S-ADENOSYLHOMOCYSTEINE TRANSPORTER"/>
    <property type="match status" value="1"/>
</dbReference>
<feature type="transmembrane region" description="Helical" evidence="7">
    <location>
        <begin position="44"/>
        <end position="64"/>
    </location>
</feature>
<evidence type="ECO:0000259" key="8">
    <source>
        <dbReference type="Pfam" id="PF00892"/>
    </source>
</evidence>
<dbReference type="Pfam" id="PF00892">
    <property type="entry name" value="EamA"/>
    <property type="match status" value="1"/>
</dbReference>
<dbReference type="GO" id="GO:0005886">
    <property type="term" value="C:plasma membrane"/>
    <property type="evidence" value="ECO:0007669"/>
    <property type="project" value="UniProtKB-SubCell"/>
</dbReference>
<evidence type="ECO:0000313" key="11">
    <source>
        <dbReference type="Proteomes" id="UP000010716"/>
    </source>
</evidence>
<reference evidence="9 11" key="1">
    <citation type="journal article" date="2011" name="J. Bacteriol.">
        <title>Draft genome sequence of the thermoalkaliphilic Caldalkalibacillus thermarum strain TA2.A1.</title>
        <authorList>
            <person name="Kalamorz F."/>
            <person name="Keis S."/>
            <person name="McMillan D.G."/>
            <person name="Olsson K."/>
            <person name="Stanton J.A."/>
            <person name="Stockwell P."/>
            <person name="Black M.A."/>
            <person name="Klingeman D.M."/>
            <person name="Land M.L."/>
            <person name="Han C.S."/>
            <person name="Martin S.L."/>
            <person name="Becher S.A."/>
            <person name="Peddie C.J."/>
            <person name="Morgan H.W."/>
            <person name="Matthies D."/>
            <person name="Preiss L."/>
            <person name="Meier T."/>
            <person name="Brown S.D."/>
            <person name="Cook G.M."/>
        </authorList>
    </citation>
    <scope>NUCLEOTIDE SEQUENCE [LARGE SCALE GENOMIC DNA]</scope>
    <source>
        <strain evidence="9 11">TA2.A1</strain>
    </source>
</reference>
<evidence type="ECO:0000256" key="5">
    <source>
        <dbReference type="ARBA" id="ARBA00022989"/>
    </source>
</evidence>
<reference evidence="10 12" key="2">
    <citation type="journal article" date="2020" name="Extremophiles">
        <title>Genomic analysis of Caldalkalibacillus thermarum TA2.A1 reveals aerobic alkaliphilic metabolism and evolutionary hallmarks linking alkaliphilic bacteria and plant life.</title>
        <authorList>
            <person name="de Jong S.I."/>
            <person name="van den Broek M.A."/>
            <person name="Merkel A.Y."/>
            <person name="de la Torre Cortes P."/>
            <person name="Kalamorz F."/>
            <person name="Cook G.M."/>
            <person name="van Loosdrecht M.C.M."/>
            <person name="McMillan D.G.G."/>
        </authorList>
    </citation>
    <scope>NUCLEOTIDE SEQUENCE [LARGE SCALE GENOMIC DNA]</scope>
    <source>
        <strain evidence="10 12">TA2.A1</strain>
    </source>
</reference>
<feature type="transmembrane region" description="Helical" evidence="7">
    <location>
        <begin position="132"/>
        <end position="150"/>
    </location>
</feature>
<comment type="similarity">
    <text evidence="2">Belongs to the EamA transporter family.</text>
</comment>
<feature type="transmembrane region" description="Helical" evidence="7">
    <location>
        <begin position="76"/>
        <end position="99"/>
    </location>
</feature>
<evidence type="ECO:0000256" key="2">
    <source>
        <dbReference type="ARBA" id="ARBA00007362"/>
    </source>
</evidence>
<evidence type="ECO:0000256" key="6">
    <source>
        <dbReference type="ARBA" id="ARBA00023136"/>
    </source>
</evidence>
<comment type="subcellular location">
    <subcellularLocation>
        <location evidence="1">Cell membrane</location>
        <topology evidence="1">Multi-pass membrane protein</topology>
    </subcellularLocation>
</comment>
<dbReference type="Gene3D" id="1.10.3730.20">
    <property type="match status" value="1"/>
</dbReference>
<dbReference type="InterPro" id="IPR000620">
    <property type="entry name" value="EamA_dom"/>
</dbReference>
<evidence type="ECO:0000313" key="9">
    <source>
        <dbReference type="EMBL" id="EGL83797.1"/>
    </source>
</evidence>
<dbReference type="Proteomes" id="UP000825179">
    <property type="component" value="Chromosome"/>
</dbReference>
<evidence type="ECO:0000313" key="12">
    <source>
        <dbReference type="Proteomes" id="UP000825179"/>
    </source>
</evidence>
<dbReference type="eggNOG" id="COG0697">
    <property type="taxonomic scope" value="Bacteria"/>
</dbReference>
<keyword evidence="12" id="KW-1185">Reference proteome</keyword>
<reference evidence="10" key="3">
    <citation type="submission" date="2021-08" db="EMBL/GenBank/DDBJ databases">
        <authorList>
            <person name="de Jong S."/>
            <person name="van den Broek M."/>
            <person name="Merkel A."/>
            <person name="de la Torre Cortes P."/>
            <person name="Kalamorz F."/>
            <person name="Cook G."/>
            <person name="van Loosdrecht M."/>
            <person name="McMillan D."/>
        </authorList>
    </citation>
    <scope>NUCLEOTIDE SEQUENCE</scope>
    <source>
        <strain evidence="10">TA2.A1</strain>
    </source>
</reference>
<dbReference type="RefSeq" id="WP_007503043.1">
    <property type="nucleotide sequence ID" value="NZ_AFCE01000081.1"/>
</dbReference>
<accession>F5L4C5</accession>
<feature type="transmembrane region" description="Helical" evidence="7">
    <location>
        <begin position="17"/>
        <end position="38"/>
    </location>
</feature>
<gene>
    <name evidence="9" type="ORF">CathTA2_0637</name>
    <name evidence="10" type="ORF">HUR95_06120</name>
</gene>
<proteinExistence type="inferred from homology"/>
<keyword evidence="6 7" id="KW-0472">Membrane</keyword>
<dbReference type="Proteomes" id="UP000010716">
    <property type="component" value="Unassembled WGS sequence"/>
</dbReference>
<dbReference type="EMBL" id="CP082237">
    <property type="protein sequence ID" value="QZT34830.1"/>
    <property type="molecule type" value="Genomic_DNA"/>
</dbReference>
<evidence type="ECO:0000313" key="10">
    <source>
        <dbReference type="EMBL" id="QZT34830.1"/>
    </source>
</evidence>
<organism evidence="9 11">
    <name type="scientific">Caldalkalibacillus thermarum (strain TA2.A1)</name>
    <dbReference type="NCBI Taxonomy" id="986075"/>
    <lineage>
        <taxon>Bacteria</taxon>
        <taxon>Bacillati</taxon>
        <taxon>Bacillota</taxon>
        <taxon>Bacilli</taxon>
        <taxon>Bacillales</taxon>
        <taxon>Bacillaceae</taxon>
        <taxon>Caldalkalibacillus</taxon>
    </lineage>
</organism>
<dbReference type="EMBL" id="AFCE01000081">
    <property type="protein sequence ID" value="EGL83797.1"/>
    <property type="molecule type" value="Genomic_DNA"/>
</dbReference>
<keyword evidence="4 7" id="KW-0812">Transmembrane</keyword>